<proteinExistence type="predicted"/>
<accession>A0A9W7LQH4</accession>
<dbReference type="Pfam" id="PF20711">
    <property type="entry name" value="DUF6825"/>
    <property type="match status" value="1"/>
</dbReference>
<evidence type="ECO:0000313" key="3">
    <source>
        <dbReference type="Proteomes" id="UP001165190"/>
    </source>
</evidence>
<dbReference type="OrthoDB" id="532061at2759"/>
<evidence type="ECO:0000256" key="1">
    <source>
        <dbReference type="SAM" id="MobiDB-lite"/>
    </source>
</evidence>
<dbReference type="PANTHER" id="PTHR35745:SF1">
    <property type="entry name" value="OS04G0513000 PROTEIN"/>
    <property type="match status" value="1"/>
</dbReference>
<feature type="compositionally biased region" description="Low complexity" evidence="1">
    <location>
        <begin position="186"/>
        <end position="201"/>
    </location>
</feature>
<feature type="region of interest" description="Disordered" evidence="1">
    <location>
        <begin position="147"/>
        <end position="209"/>
    </location>
</feature>
<dbReference type="EMBL" id="BSYR01000010">
    <property type="protein sequence ID" value="GMI73502.1"/>
    <property type="molecule type" value="Genomic_DNA"/>
</dbReference>
<organism evidence="2 3">
    <name type="scientific">Hibiscus trionum</name>
    <name type="common">Flower of an hour</name>
    <dbReference type="NCBI Taxonomy" id="183268"/>
    <lineage>
        <taxon>Eukaryota</taxon>
        <taxon>Viridiplantae</taxon>
        <taxon>Streptophyta</taxon>
        <taxon>Embryophyta</taxon>
        <taxon>Tracheophyta</taxon>
        <taxon>Spermatophyta</taxon>
        <taxon>Magnoliopsida</taxon>
        <taxon>eudicotyledons</taxon>
        <taxon>Gunneridae</taxon>
        <taxon>Pentapetalae</taxon>
        <taxon>rosids</taxon>
        <taxon>malvids</taxon>
        <taxon>Malvales</taxon>
        <taxon>Malvaceae</taxon>
        <taxon>Malvoideae</taxon>
        <taxon>Hibiscus</taxon>
    </lineage>
</organism>
<dbReference type="AlphaFoldDB" id="A0A9W7LQH4"/>
<keyword evidence="3" id="KW-1185">Reference proteome</keyword>
<reference evidence="2" key="1">
    <citation type="submission" date="2023-05" db="EMBL/GenBank/DDBJ databases">
        <title>Genome and transcriptome analyses reveal genes involved in the formation of fine ridges on petal epidermal cells in Hibiscus trionum.</title>
        <authorList>
            <person name="Koshimizu S."/>
            <person name="Masuda S."/>
            <person name="Ishii T."/>
            <person name="Shirasu K."/>
            <person name="Hoshino A."/>
            <person name="Arita M."/>
        </authorList>
    </citation>
    <scope>NUCLEOTIDE SEQUENCE</scope>
    <source>
        <strain evidence="2">Hamamatsu line</strain>
    </source>
</reference>
<evidence type="ECO:0000313" key="2">
    <source>
        <dbReference type="EMBL" id="GMI73502.1"/>
    </source>
</evidence>
<dbReference type="GO" id="GO:0010027">
    <property type="term" value="P:thylakoid membrane organization"/>
    <property type="evidence" value="ECO:0007669"/>
    <property type="project" value="InterPro"/>
</dbReference>
<sequence>MTGLASTPIPTSTFPSIQQSKIQSRRCFNPCYSVVIPSTKLCSSDLSRTSFSFCGTRVIQRSSVISRSSTGPGAPGSGDNESRNVLDAFFLGKALAEALNERVESTIGEFLSVVGRLQAEQQKQVQDFQEEVFERAKRAKEKAAREALEAQGLIPKSTTGTTSVADGAAHNGAASKVSPSATNDGASTNSSSYNPSTPAANTDPGPESY</sequence>
<gene>
    <name evidence="2" type="ORF">HRI_001019500</name>
</gene>
<dbReference type="Proteomes" id="UP001165190">
    <property type="component" value="Unassembled WGS sequence"/>
</dbReference>
<dbReference type="InterPro" id="IPR040003">
    <property type="entry name" value="PG18-like"/>
</dbReference>
<dbReference type="GO" id="GO:0009535">
    <property type="term" value="C:chloroplast thylakoid membrane"/>
    <property type="evidence" value="ECO:0007669"/>
    <property type="project" value="TreeGrafter"/>
</dbReference>
<dbReference type="PANTHER" id="PTHR35745">
    <property type="entry name" value="BNACNNG14650D PROTEIN"/>
    <property type="match status" value="1"/>
</dbReference>
<name>A0A9W7LQH4_HIBTR</name>
<protein>
    <submittedName>
        <fullName evidence="2">Uncharacterized protein</fullName>
    </submittedName>
</protein>
<comment type="caution">
    <text evidence="2">The sequence shown here is derived from an EMBL/GenBank/DDBJ whole genome shotgun (WGS) entry which is preliminary data.</text>
</comment>